<reference evidence="2" key="1">
    <citation type="journal article" date="2018" name="Sci. Rep.">
        <title>Characterization of LE3 and LE4, the only lytic phages known to infect the spirochete Leptospira.</title>
        <authorList>
            <person name="Schiettekatte O."/>
            <person name="Vincent A.T."/>
            <person name="Malosse C."/>
            <person name="Lechat P."/>
            <person name="Chamot-Rooke J."/>
            <person name="Veyrier F.J."/>
            <person name="Picardeau M."/>
            <person name="Bourhy P."/>
        </authorList>
    </citation>
    <scope>NUCLEOTIDE SEQUENCE</scope>
    <source>
        <plasmid evidence="2">p2_L200901116</plasmid>
    </source>
</reference>
<sequence>MPTATPSQVYKVQFDILPASAATRKALHPRRDPIANCTTIKKDVSGRERRYLIGTSSGPKRDAHKDTMSEKCIKGFQQQSLDKTILLVHPHTDNLIENQIGILDKSAIDQDGEWKTQFRLFDKYDLEDNPEFSKTIVEKANQFWMMIRGEGAYIKPTRISQFSIQGLLREEDVSKTNNGTVINWIELDAIAAITKGAYPQNDFLTVEKVLTQFIKKGELQDAIIQGQKTRDLYEDNWNVESEFRDQLRKIIESKDSSDQKKDKISNLFDEYKQLTMELFEKYDYEFPDDENQKSADLTSATGEQMANDSTEEPNQEKKDDAPAGGEGNPSGQNADALNQISQSLEAILAAIQGMQGATQEANKEDNNKTSESETDEDANKTANKDAGTMEDSEVSSLNDVSKAISQIKKLPLSEKKKSEMISEIRKASNPNYAVMSEIEEIKKSLNESNTLMKAMAEGFSEIAMGKSITEPVKKSQPQGMNGAQLGNENLAEAVDKALQIENQKNKSVTKSSAIEDFRKELSNRVGIV</sequence>
<feature type="region of interest" description="Disordered" evidence="1">
    <location>
        <begin position="289"/>
        <end position="335"/>
    </location>
</feature>
<protein>
    <submittedName>
        <fullName evidence="2">Uncharacterized protein</fullName>
    </submittedName>
</protein>
<feature type="region of interest" description="Disordered" evidence="1">
    <location>
        <begin position="355"/>
        <end position="399"/>
    </location>
</feature>
<evidence type="ECO:0000256" key="1">
    <source>
        <dbReference type="SAM" id="MobiDB-lite"/>
    </source>
</evidence>
<organism evidence="2">
    <name type="scientific">Leptospira mayottensis 200901116</name>
    <dbReference type="NCBI Taxonomy" id="1192864"/>
    <lineage>
        <taxon>Bacteria</taxon>
        <taxon>Pseudomonadati</taxon>
        <taxon>Spirochaetota</taxon>
        <taxon>Spirochaetia</taxon>
        <taxon>Leptospirales</taxon>
        <taxon>Leptospiraceae</taxon>
        <taxon>Leptospira</taxon>
    </lineage>
</organism>
<evidence type="ECO:0000313" key="2">
    <source>
        <dbReference type="EMBL" id="AVH81570.1"/>
    </source>
</evidence>
<dbReference type="RefSeq" id="WP_036047678.1">
    <property type="nucleotide sequence ID" value="NZ_MF974398.1"/>
</dbReference>
<keyword evidence="2" id="KW-0614">Plasmid</keyword>
<feature type="compositionally biased region" description="Basic and acidic residues" evidence="1">
    <location>
        <begin position="361"/>
        <end position="383"/>
    </location>
</feature>
<dbReference type="EMBL" id="MF974398">
    <property type="protein sequence ID" value="AVH81570.1"/>
    <property type="molecule type" value="Genomic_DNA"/>
</dbReference>
<name>A0A343URZ7_9LEPT</name>
<accession>A0A343URZ7</accession>
<feature type="compositionally biased region" description="Polar residues" evidence="1">
    <location>
        <begin position="294"/>
        <end position="308"/>
    </location>
</feature>
<dbReference type="AlphaFoldDB" id="A0A343URZ7"/>
<geneLocation type="plasmid" evidence="2">
    <name>p2_L200901116</name>
</geneLocation>
<proteinExistence type="predicted"/>